<dbReference type="AlphaFoldDB" id="A0A227PFH1"/>
<feature type="domain" description="ATP-grasp" evidence="2">
    <location>
        <begin position="131"/>
        <end position="316"/>
    </location>
</feature>
<protein>
    <recommendedName>
        <fullName evidence="2">ATP-grasp domain-containing protein</fullName>
    </recommendedName>
</protein>
<proteinExistence type="predicted"/>
<dbReference type="InterPro" id="IPR013651">
    <property type="entry name" value="ATP-grasp_RimK-type"/>
</dbReference>
<evidence type="ECO:0000256" key="1">
    <source>
        <dbReference type="PROSITE-ProRule" id="PRU00409"/>
    </source>
</evidence>
<dbReference type="RefSeq" id="WP_089478295.1">
    <property type="nucleotide sequence ID" value="NZ_MUGS01000005.1"/>
</dbReference>
<dbReference type="GO" id="GO:0018169">
    <property type="term" value="F:ribosomal S6-glutamic acid ligase activity"/>
    <property type="evidence" value="ECO:0007669"/>
    <property type="project" value="TreeGrafter"/>
</dbReference>
<evidence type="ECO:0000313" key="3">
    <source>
        <dbReference type="EMBL" id="OXG08627.1"/>
    </source>
</evidence>
<organism evidence="3 4">
    <name type="scientific">Flavobacterium araucananum</name>
    <dbReference type="NCBI Taxonomy" id="946678"/>
    <lineage>
        <taxon>Bacteria</taxon>
        <taxon>Pseudomonadati</taxon>
        <taxon>Bacteroidota</taxon>
        <taxon>Flavobacteriia</taxon>
        <taxon>Flavobacteriales</taxon>
        <taxon>Flavobacteriaceae</taxon>
        <taxon>Flavobacterium</taxon>
    </lineage>
</organism>
<dbReference type="OrthoDB" id="583309at2"/>
<dbReference type="GO" id="GO:0005737">
    <property type="term" value="C:cytoplasm"/>
    <property type="evidence" value="ECO:0007669"/>
    <property type="project" value="TreeGrafter"/>
</dbReference>
<dbReference type="GO" id="GO:0009432">
    <property type="term" value="P:SOS response"/>
    <property type="evidence" value="ECO:0007669"/>
    <property type="project" value="TreeGrafter"/>
</dbReference>
<dbReference type="Gene3D" id="3.30.470.20">
    <property type="entry name" value="ATP-grasp fold, B domain"/>
    <property type="match status" value="1"/>
</dbReference>
<evidence type="ECO:0000259" key="2">
    <source>
        <dbReference type="PROSITE" id="PS50975"/>
    </source>
</evidence>
<dbReference type="PROSITE" id="PS50975">
    <property type="entry name" value="ATP_GRASP"/>
    <property type="match status" value="1"/>
</dbReference>
<evidence type="ECO:0000313" key="4">
    <source>
        <dbReference type="Proteomes" id="UP000214684"/>
    </source>
</evidence>
<dbReference type="Proteomes" id="UP000214684">
    <property type="component" value="Unassembled WGS sequence"/>
</dbReference>
<sequence>MIKVLLITNKADVTTDFVVKRLAEQSIDFYRLNTEDLLTKNALSFNFKEDQFTLFDKAAGLKIDLLEIRSVYYRRPLSPDFSTESLTKGEQAFILNEITYWIEGLYKILKNAFWISPVFAIREAESKIFQLQTAQKLGFKIPDSLITNNPEEALEFIGTTSKIIKPIKTGLIDDEIGSKVIFTSVFSSSDDIERISACPTYFQDFVDKVADVRVTVVGNKVFPASILSQEFAETKVDWRNGENLKLKYEKITLPKPLEDLCVKLTQNLGLNFGAIDFVKDKNNDFIFLEINPNGQWAWIERQLDYKISQEICTLLTNEI</sequence>
<dbReference type="GO" id="GO:0046872">
    <property type="term" value="F:metal ion binding"/>
    <property type="evidence" value="ECO:0007669"/>
    <property type="project" value="InterPro"/>
</dbReference>
<dbReference type="PANTHER" id="PTHR21621">
    <property type="entry name" value="RIBOSOMAL PROTEIN S6 MODIFICATION PROTEIN"/>
    <property type="match status" value="1"/>
</dbReference>
<dbReference type="SUPFAM" id="SSF56059">
    <property type="entry name" value="Glutathione synthetase ATP-binding domain-like"/>
    <property type="match status" value="1"/>
</dbReference>
<keyword evidence="1" id="KW-0547">Nucleotide-binding</keyword>
<name>A0A227PFH1_9FLAO</name>
<dbReference type="PANTHER" id="PTHR21621:SF0">
    <property type="entry name" value="BETA-CITRYLGLUTAMATE SYNTHASE B-RELATED"/>
    <property type="match status" value="1"/>
</dbReference>
<accession>A0A227PFH1</accession>
<keyword evidence="4" id="KW-1185">Reference proteome</keyword>
<dbReference type="EMBL" id="MUGS01000005">
    <property type="protein sequence ID" value="OXG08627.1"/>
    <property type="molecule type" value="Genomic_DNA"/>
</dbReference>
<dbReference type="InterPro" id="IPR011761">
    <property type="entry name" value="ATP-grasp"/>
</dbReference>
<keyword evidence="1" id="KW-0067">ATP-binding</keyword>
<dbReference type="InterPro" id="IPR048936">
    <property type="entry name" value="MvdD-like_ATPgrasp"/>
</dbReference>
<dbReference type="Pfam" id="PF21068">
    <property type="entry name" value="ATPgraspMvdD"/>
    <property type="match status" value="1"/>
</dbReference>
<reference evidence="3 4" key="1">
    <citation type="submission" date="2016-11" db="EMBL/GenBank/DDBJ databases">
        <title>Whole genomes of Flavobacteriaceae.</title>
        <authorList>
            <person name="Stine C."/>
            <person name="Li C."/>
            <person name="Tadesse D."/>
        </authorList>
    </citation>
    <scope>NUCLEOTIDE SEQUENCE [LARGE SCALE GENOMIC DNA]</scope>
    <source>
        <strain evidence="3 4">DSM 24704</strain>
    </source>
</reference>
<dbReference type="Pfam" id="PF08443">
    <property type="entry name" value="RimK"/>
    <property type="match status" value="1"/>
</dbReference>
<gene>
    <name evidence="3" type="ORF">B0A64_04155</name>
</gene>
<comment type="caution">
    <text evidence="3">The sequence shown here is derived from an EMBL/GenBank/DDBJ whole genome shotgun (WGS) entry which is preliminary data.</text>
</comment>
<dbReference type="GO" id="GO:0005524">
    <property type="term" value="F:ATP binding"/>
    <property type="evidence" value="ECO:0007669"/>
    <property type="project" value="UniProtKB-UniRule"/>
</dbReference>